<dbReference type="Pfam" id="PF00485">
    <property type="entry name" value="PRK"/>
    <property type="match status" value="1"/>
</dbReference>
<dbReference type="EMBL" id="GL376623">
    <property type="status" value="NOT_ANNOTATED_CDS"/>
    <property type="molecule type" value="Genomic_DNA"/>
</dbReference>
<dbReference type="AlphaFoldDB" id="K3WYZ5"/>
<keyword evidence="4 5" id="KW-0418">Kinase</keyword>
<dbReference type="STRING" id="431595.K3WYZ5"/>
<accession>K3WYZ5</accession>
<reference evidence="7" key="3">
    <citation type="submission" date="2015-02" db="UniProtKB">
        <authorList>
            <consortium name="EnsemblProtists"/>
        </authorList>
    </citation>
    <scope>IDENTIFICATION</scope>
    <source>
        <strain evidence="7">DAOM BR144</strain>
    </source>
</reference>
<dbReference type="SUPFAM" id="SSF52540">
    <property type="entry name" value="P-loop containing nucleoside triphosphate hydrolases"/>
    <property type="match status" value="1"/>
</dbReference>
<dbReference type="InterPro" id="IPR027417">
    <property type="entry name" value="P-loop_NTPase"/>
</dbReference>
<proteinExistence type="inferred from homology"/>
<evidence type="ECO:0000259" key="6">
    <source>
        <dbReference type="Pfam" id="PF00485"/>
    </source>
</evidence>
<evidence type="ECO:0000256" key="5">
    <source>
        <dbReference type="RuleBase" id="RU003825"/>
    </source>
</evidence>
<comment type="catalytic activity">
    <reaction evidence="5">
        <text>uridine + ATP = UMP + ADP + H(+)</text>
        <dbReference type="Rhea" id="RHEA:16825"/>
        <dbReference type="ChEBI" id="CHEBI:15378"/>
        <dbReference type="ChEBI" id="CHEBI:16704"/>
        <dbReference type="ChEBI" id="CHEBI:30616"/>
        <dbReference type="ChEBI" id="CHEBI:57865"/>
        <dbReference type="ChEBI" id="CHEBI:456216"/>
        <dbReference type="EC" id="2.7.1.48"/>
    </reaction>
</comment>
<evidence type="ECO:0000256" key="3">
    <source>
        <dbReference type="ARBA" id="ARBA00022741"/>
    </source>
</evidence>
<dbReference type="HOGENOM" id="CLU_021278_5_1_1"/>
<keyword evidence="8" id="KW-1185">Reference proteome</keyword>
<dbReference type="NCBIfam" id="TIGR00235">
    <property type="entry name" value="udk"/>
    <property type="match status" value="1"/>
</dbReference>
<comment type="similarity">
    <text evidence="5">Belongs to the uridine kinase family.</text>
</comment>
<dbReference type="GO" id="GO:0044206">
    <property type="term" value="P:UMP salvage"/>
    <property type="evidence" value="ECO:0007669"/>
    <property type="project" value="UniProtKB-UniPathway"/>
</dbReference>
<dbReference type="GO" id="GO:0043771">
    <property type="term" value="F:cytidine kinase activity"/>
    <property type="evidence" value="ECO:0007669"/>
    <property type="project" value="RHEA"/>
</dbReference>
<dbReference type="InterPro" id="IPR000764">
    <property type="entry name" value="Uridine_kinase-like"/>
</dbReference>
<evidence type="ECO:0000313" key="7">
    <source>
        <dbReference type="EnsemblProtists" id="PYU1_T010194"/>
    </source>
</evidence>
<name>K3WYZ5_GLOUD</name>
<dbReference type="GO" id="GO:0005524">
    <property type="term" value="F:ATP binding"/>
    <property type="evidence" value="ECO:0007669"/>
    <property type="project" value="UniProtKB-KW"/>
</dbReference>
<dbReference type="InParanoid" id="K3WYZ5"/>
<dbReference type="PANTHER" id="PTHR10285">
    <property type="entry name" value="URIDINE KINASE"/>
    <property type="match status" value="1"/>
</dbReference>
<dbReference type="GO" id="GO:0044211">
    <property type="term" value="P:CTP salvage"/>
    <property type="evidence" value="ECO:0007669"/>
    <property type="project" value="UniProtKB-UniPathway"/>
</dbReference>
<dbReference type="GO" id="GO:0004849">
    <property type="term" value="F:uridine kinase activity"/>
    <property type="evidence" value="ECO:0007669"/>
    <property type="project" value="UniProtKB-EC"/>
</dbReference>
<dbReference type="eggNOG" id="KOG4203">
    <property type="taxonomic scope" value="Eukaryota"/>
</dbReference>
<feature type="domain" description="Phosphoribulokinase/uridine kinase" evidence="6">
    <location>
        <begin position="84"/>
        <end position="264"/>
    </location>
</feature>
<sequence>MVSVQRNAVDMLLVGALLAAAVATLRVRSQKHRRSAQLKNSSSDARELELVKDIVYINNTVGPDQFRLNRRNQTLNDEGNQILVVGVCGGSGSGKTTLSKAIISDFGADRVSYLSHDYYYKDLSHLTMEQRAEHNFDHPDSLETDLLIEHLRKLRAGKEVEVPKYDFSTHSRCKQTSLMKPNSVILVEGILIFADPELASLMDIKIFVETSADIRLVRRLRRDMEERQRTAESVMNQYMKTVRPMHMMFVEQSKRVADIIIPHGVNSVALDMIISRLHSFTSNASSGSERSDSLGDEKELLDDVKEVAGAGAATGDAPAANKA</sequence>
<reference evidence="8" key="1">
    <citation type="journal article" date="2010" name="Genome Biol.">
        <title>Genome sequence of the necrotrophic plant pathogen Pythium ultimum reveals original pathogenicity mechanisms and effector repertoire.</title>
        <authorList>
            <person name="Levesque C.A."/>
            <person name="Brouwer H."/>
            <person name="Cano L."/>
            <person name="Hamilton J.P."/>
            <person name="Holt C."/>
            <person name="Huitema E."/>
            <person name="Raffaele S."/>
            <person name="Robideau G.P."/>
            <person name="Thines M."/>
            <person name="Win J."/>
            <person name="Zerillo M.M."/>
            <person name="Beakes G.W."/>
            <person name="Boore J.L."/>
            <person name="Busam D."/>
            <person name="Dumas B."/>
            <person name="Ferriera S."/>
            <person name="Fuerstenberg S.I."/>
            <person name="Gachon C.M."/>
            <person name="Gaulin E."/>
            <person name="Govers F."/>
            <person name="Grenville-Briggs L."/>
            <person name="Horner N."/>
            <person name="Hostetler J."/>
            <person name="Jiang R.H."/>
            <person name="Johnson J."/>
            <person name="Krajaejun T."/>
            <person name="Lin H."/>
            <person name="Meijer H.J."/>
            <person name="Moore B."/>
            <person name="Morris P."/>
            <person name="Phuntmart V."/>
            <person name="Puiu D."/>
            <person name="Shetty J."/>
            <person name="Stajich J.E."/>
            <person name="Tripathy S."/>
            <person name="Wawra S."/>
            <person name="van West P."/>
            <person name="Whitty B.R."/>
            <person name="Coutinho P.M."/>
            <person name="Henrissat B."/>
            <person name="Martin F."/>
            <person name="Thomas P.D."/>
            <person name="Tyler B.M."/>
            <person name="De Vries R.P."/>
            <person name="Kamoun S."/>
            <person name="Yandell M."/>
            <person name="Tisserat N."/>
            <person name="Buell C.R."/>
        </authorList>
    </citation>
    <scope>NUCLEOTIDE SEQUENCE</scope>
    <source>
        <strain evidence="8">DAOM:BR144</strain>
    </source>
</reference>
<evidence type="ECO:0000256" key="1">
    <source>
        <dbReference type="ARBA" id="ARBA00004690"/>
    </source>
</evidence>
<protein>
    <recommendedName>
        <fullName evidence="5">Uridine kinase</fullName>
        <ecNumber evidence="5">2.7.1.48</ecNumber>
    </recommendedName>
</protein>
<dbReference type="VEuPathDB" id="FungiDB:PYU1_G010174"/>
<evidence type="ECO:0000313" key="8">
    <source>
        <dbReference type="Proteomes" id="UP000019132"/>
    </source>
</evidence>
<dbReference type="UniPathway" id="UPA00574">
    <property type="reaction ID" value="UER00637"/>
</dbReference>
<dbReference type="Proteomes" id="UP000019132">
    <property type="component" value="Unassembled WGS sequence"/>
</dbReference>
<dbReference type="Gene3D" id="3.40.50.300">
    <property type="entry name" value="P-loop containing nucleotide triphosphate hydrolases"/>
    <property type="match status" value="1"/>
</dbReference>
<keyword evidence="5" id="KW-0067">ATP-binding</keyword>
<dbReference type="InterPro" id="IPR006083">
    <property type="entry name" value="PRK/URK"/>
</dbReference>
<comment type="pathway">
    <text evidence="1 5">Pyrimidine metabolism; UMP biosynthesis via salvage pathway; UMP from uridine: step 1/1.</text>
</comment>
<keyword evidence="3 5" id="KW-0547">Nucleotide-binding</keyword>
<dbReference type="CDD" id="cd02023">
    <property type="entry name" value="UMPK"/>
    <property type="match status" value="1"/>
</dbReference>
<comment type="pathway">
    <text evidence="5">Pyrimidine metabolism; CTP biosynthesis via salvage pathway; CTP from cytidine: step 1/3.</text>
</comment>
<organism evidence="7 8">
    <name type="scientific">Globisporangium ultimum (strain ATCC 200006 / CBS 805.95 / DAOM BR144)</name>
    <name type="common">Pythium ultimum</name>
    <dbReference type="NCBI Taxonomy" id="431595"/>
    <lineage>
        <taxon>Eukaryota</taxon>
        <taxon>Sar</taxon>
        <taxon>Stramenopiles</taxon>
        <taxon>Oomycota</taxon>
        <taxon>Peronosporomycetes</taxon>
        <taxon>Pythiales</taxon>
        <taxon>Pythiaceae</taxon>
        <taxon>Globisporangium</taxon>
    </lineage>
</organism>
<dbReference type="NCBIfam" id="NF004018">
    <property type="entry name" value="PRK05480.1"/>
    <property type="match status" value="1"/>
</dbReference>
<dbReference type="EC" id="2.7.1.48" evidence="5"/>
<keyword evidence="2 5" id="KW-0808">Transferase</keyword>
<comment type="catalytic activity">
    <reaction evidence="5">
        <text>cytidine + ATP = CMP + ADP + H(+)</text>
        <dbReference type="Rhea" id="RHEA:24674"/>
        <dbReference type="ChEBI" id="CHEBI:15378"/>
        <dbReference type="ChEBI" id="CHEBI:17562"/>
        <dbReference type="ChEBI" id="CHEBI:30616"/>
        <dbReference type="ChEBI" id="CHEBI:60377"/>
        <dbReference type="ChEBI" id="CHEBI:456216"/>
        <dbReference type="EC" id="2.7.1.48"/>
    </reaction>
</comment>
<dbReference type="PRINTS" id="PR00988">
    <property type="entry name" value="URIDINKINASE"/>
</dbReference>
<reference evidence="8" key="2">
    <citation type="submission" date="2010-04" db="EMBL/GenBank/DDBJ databases">
        <authorList>
            <person name="Buell R."/>
            <person name="Hamilton J."/>
            <person name="Hostetler J."/>
        </authorList>
    </citation>
    <scope>NUCLEOTIDE SEQUENCE [LARGE SCALE GENOMIC DNA]</scope>
    <source>
        <strain evidence="8">DAOM:BR144</strain>
    </source>
</reference>
<dbReference type="EnsemblProtists" id="PYU1_T010194">
    <property type="protein sequence ID" value="PYU1_T010194"/>
    <property type="gene ID" value="PYU1_G010174"/>
</dbReference>
<dbReference type="UniPathway" id="UPA00579">
    <property type="reaction ID" value="UER00640"/>
</dbReference>
<evidence type="ECO:0000256" key="2">
    <source>
        <dbReference type="ARBA" id="ARBA00022679"/>
    </source>
</evidence>
<evidence type="ECO:0000256" key="4">
    <source>
        <dbReference type="ARBA" id="ARBA00022777"/>
    </source>
</evidence>